<dbReference type="EMBL" id="JASCZI010242346">
    <property type="protein sequence ID" value="MED6210738.1"/>
    <property type="molecule type" value="Genomic_DNA"/>
</dbReference>
<evidence type="ECO:0000313" key="2">
    <source>
        <dbReference type="Proteomes" id="UP001341840"/>
    </source>
</evidence>
<feature type="non-terminal residue" evidence="1">
    <location>
        <position position="100"/>
    </location>
</feature>
<name>A0ABU6YPA8_9FABA</name>
<protein>
    <submittedName>
        <fullName evidence="1">Uncharacterized protein</fullName>
    </submittedName>
</protein>
<evidence type="ECO:0000313" key="1">
    <source>
        <dbReference type="EMBL" id="MED6210738.1"/>
    </source>
</evidence>
<accession>A0ABU6YPA8</accession>
<dbReference type="Proteomes" id="UP001341840">
    <property type="component" value="Unassembled WGS sequence"/>
</dbReference>
<reference evidence="1 2" key="1">
    <citation type="journal article" date="2023" name="Plants (Basel)">
        <title>Bridging the Gap: Combining Genomics and Transcriptomics Approaches to Understand Stylosanthes scabra, an Orphan Legume from the Brazilian Caatinga.</title>
        <authorList>
            <person name="Ferreira-Neto J.R.C."/>
            <person name="da Silva M.D."/>
            <person name="Binneck E."/>
            <person name="de Melo N.F."/>
            <person name="da Silva R.H."/>
            <person name="de Melo A.L.T.M."/>
            <person name="Pandolfi V."/>
            <person name="Bustamante F.O."/>
            <person name="Brasileiro-Vidal A.C."/>
            <person name="Benko-Iseppon A.M."/>
        </authorList>
    </citation>
    <scope>NUCLEOTIDE SEQUENCE [LARGE SCALE GENOMIC DNA]</scope>
    <source>
        <tissue evidence="1">Leaves</tissue>
    </source>
</reference>
<comment type="caution">
    <text evidence="1">The sequence shown here is derived from an EMBL/GenBank/DDBJ whole genome shotgun (WGS) entry which is preliminary data.</text>
</comment>
<keyword evidence="2" id="KW-1185">Reference proteome</keyword>
<gene>
    <name evidence="1" type="ORF">PIB30_066938</name>
</gene>
<sequence length="100" mass="11309">MTLRVGLSGEPSRRAPFGRPELRHRTSIRAAVTAIELLVFSAFLSCWCCAEVWIIRGIAVLDRFVDWEMWNDTVRGHRDPTGLFAVEIICVCTVFDVGNK</sequence>
<proteinExistence type="predicted"/>
<organism evidence="1 2">
    <name type="scientific">Stylosanthes scabra</name>
    <dbReference type="NCBI Taxonomy" id="79078"/>
    <lineage>
        <taxon>Eukaryota</taxon>
        <taxon>Viridiplantae</taxon>
        <taxon>Streptophyta</taxon>
        <taxon>Embryophyta</taxon>
        <taxon>Tracheophyta</taxon>
        <taxon>Spermatophyta</taxon>
        <taxon>Magnoliopsida</taxon>
        <taxon>eudicotyledons</taxon>
        <taxon>Gunneridae</taxon>
        <taxon>Pentapetalae</taxon>
        <taxon>rosids</taxon>
        <taxon>fabids</taxon>
        <taxon>Fabales</taxon>
        <taxon>Fabaceae</taxon>
        <taxon>Papilionoideae</taxon>
        <taxon>50 kb inversion clade</taxon>
        <taxon>dalbergioids sensu lato</taxon>
        <taxon>Dalbergieae</taxon>
        <taxon>Pterocarpus clade</taxon>
        <taxon>Stylosanthes</taxon>
    </lineage>
</organism>